<dbReference type="InterPro" id="IPR027843">
    <property type="entry name" value="DUF4440"/>
</dbReference>
<protein>
    <submittedName>
        <fullName evidence="2">Nuclear transport factor 2 family protein</fullName>
    </submittedName>
</protein>
<gene>
    <name evidence="2" type="ORF">DJ019_03305</name>
</gene>
<accession>A0A328BQZ7</accession>
<dbReference type="RefSeq" id="WP_111274540.1">
    <property type="nucleotide sequence ID" value="NZ_QFYS01000001.1"/>
</dbReference>
<sequence length="125" mass="13892">MTAPADAIRARRKLTNKLIAAHEAARLRPFFIPDVKVIVGDGGLILGVDEVVAAFAAQFAEPEFIAYVRETDDVEIDANGARAAERGRWTGRWTDREMGGSYLAVWRKATGQWVLESELYVTLTR</sequence>
<reference evidence="2 3" key="1">
    <citation type="submission" date="2018-05" db="EMBL/GenBank/DDBJ databases">
        <authorList>
            <person name="Lanie J.A."/>
            <person name="Ng W.-L."/>
            <person name="Kazmierczak K.M."/>
            <person name="Andrzejewski T.M."/>
            <person name="Davidsen T.M."/>
            <person name="Wayne K.J."/>
            <person name="Tettelin H."/>
            <person name="Glass J.I."/>
            <person name="Rusch D."/>
            <person name="Podicherti R."/>
            <person name="Tsui H.-C.T."/>
            <person name="Winkler M.E."/>
        </authorList>
    </citation>
    <scope>NUCLEOTIDE SEQUENCE [LARGE SCALE GENOMIC DNA]</scope>
    <source>
        <strain evidence="2 3">BUT-10</strain>
    </source>
</reference>
<evidence type="ECO:0000259" key="1">
    <source>
        <dbReference type="Pfam" id="PF14534"/>
    </source>
</evidence>
<dbReference type="OrthoDB" id="7375768at2"/>
<dbReference type="InterPro" id="IPR032710">
    <property type="entry name" value="NTF2-like_dom_sf"/>
</dbReference>
<proteinExistence type="predicted"/>
<dbReference type="SUPFAM" id="SSF54427">
    <property type="entry name" value="NTF2-like"/>
    <property type="match status" value="1"/>
</dbReference>
<comment type="caution">
    <text evidence="2">The sequence shown here is derived from an EMBL/GenBank/DDBJ whole genome shotgun (WGS) entry which is preliminary data.</text>
</comment>
<dbReference type="EMBL" id="QFYS01000001">
    <property type="protein sequence ID" value="RAK69049.1"/>
    <property type="molecule type" value="Genomic_DNA"/>
</dbReference>
<evidence type="ECO:0000313" key="3">
    <source>
        <dbReference type="Proteomes" id="UP000249524"/>
    </source>
</evidence>
<organism evidence="2 3">
    <name type="scientific">Phenylobacterium kunshanense</name>
    <dbReference type="NCBI Taxonomy" id="1445034"/>
    <lineage>
        <taxon>Bacteria</taxon>
        <taxon>Pseudomonadati</taxon>
        <taxon>Pseudomonadota</taxon>
        <taxon>Alphaproteobacteria</taxon>
        <taxon>Caulobacterales</taxon>
        <taxon>Caulobacteraceae</taxon>
        <taxon>Phenylobacterium</taxon>
    </lineage>
</organism>
<feature type="domain" description="DUF4440" evidence="1">
    <location>
        <begin position="8"/>
        <end position="115"/>
    </location>
</feature>
<dbReference type="AlphaFoldDB" id="A0A328BQZ7"/>
<dbReference type="Gene3D" id="3.10.450.50">
    <property type="match status" value="1"/>
</dbReference>
<name>A0A328BQZ7_9CAUL</name>
<dbReference type="Proteomes" id="UP000249524">
    <property type="component" value="Unassembled WGS sequence"/>
</dbReference>
<evidence type="ECO:0000313" key="2">
    <source>
        <dbReference type="EMBL" id="RAK69049.1"/>
    </source>
</evidence>
<dbReference type="Pfam" id="PF14534">
    <property type="entry name" value="DUF4440"/>
    <property type="match status" value="1"/>
</dbReference>
<keyword evidence="3" id="KW-1185">Reference proteome</keyword>